<dbReference type="Proteomes" id="UP000321523">
    <property type="component" value="Unassembled WGS sequence"/>
</dbReference>
<evidence type="ECO:0000256" key="1">
    <source>
        <dbReference type="ARBA" id="ARBA00001946"/>
    </source>
</evidence>
<dbReference type="EMBL" id="BJYZ01000018">
    <property type="protein sequence ID" value="GEO39869.1"/>
    <property type="molecule type" value="Genomic_DNA"/>
</dbReference>
<keyword evidence="3" id="KW-0460">Magnesium</keyword>
<gene>
    <name evidence="5" type="ORF">SAE02_40170</name>
</gene>
<reference evidence="5 6" key="1">
    <citation type="submission" date="2019-07" db="EMBL/GenBank/DDBJ databases">
        <title>Whole genome shotgun sequence of Skermanella aerolata NBRC 106429.</title>
        <authorList>
            <person name="Hosoyama A."/>
            <person name="Uohara A."/>
            <person name="Ohji S."/>
            <person name="Ichikawa N."/>
        </authorList>
    </citation>
    <scope>NUCLEOTIDE SEQUENCE [LARGE SCALE GENOMIC DNA]</scope>
    <source>
        <strain evidence="5 6">NBRC 106429</strain>
    </source>
</reference>
<dbReference type="InterPro" id="IPR036849">
    <property type="entry name" value="Enolase-like_C_sf"/>
</dbReference>
<dbReference type="Pfam" id="PF13378">
    <property type="entry name" value="MR_MLE_C"/>
    <property type="match status" value="1"/>
</dbReference>
<dbReference type="PANTHER" id="PTHR13794">
    <property type="entry name" value="ENOLASE SUPERFAMILY, MANDELATE RACEMASE"/>
    <property type="match status" value="1"/>
</dbReference>
<feature type="domain" description="Mandelate racemase/muconate lactonizing enzyme C-terminal" evidence="4">
    <location>
        <begin position="146"/>
        <end position="243"/>
    </location>
</feature>
<dbReference type="GO" id="GO:0000287">
    <property type="term" value="F:magnesium ion binding"/>
    <property type="evidence" value="ECO:0007669"/>
    <property type="project" value="TreeGrafter"/>
</dbReference>
<dbReference type="SFLD" id="SFLDG00179">
    <property type="entry name" value="mandelate_racemase"/>
    <property type="match status" value="1"/>
</dbReference>
<dbReference type="InterPro" id="IPR013341">
    <property type="entry name" value="Mandelate_racemase_N_dom"/>
</dbReference>
<dbReference type="InterPro" id="IPR013342">
    <property type="entry name" value="Mandelate_racemase_C"/>
</dbReference>
<dbReference type="InterPro" id="IPR018110">
    <property type="entry name" value="Mandel_Rmase/mucon_lact_enz_CS"/>
</dbReference>
<comment type="caution">
    <text evidence="5">The sequence shown here is derived from an EMBL/GenBank/DDBJ whole genome shotgun (WGS) entry which is preliminary data.</text>
</comment>
<sequence length="360" mass="38040">MTTPPTIRSLRARSVLAPMPRPLRTASGAIPAASLVLIDVQTDQDVVGRAYVFCYTPLMLKPVSAILKEIEGLIAGKPVAPADRFHDLSRTFRLLGRQGLVGMALSGLDMALWDALGRAADRPVVELLGGTATPIPAYDSFGLVDPVADRAMLEQSIGAGFRAIKIKIGEGGAAEDAAMVRAVRDIIGADIQLMVDLNQSQSATDAIRRIDRLADCDLTWVEEPVAAEDLEGHARVRAASPVPIQTGENWWFPSDMARAIAAGACDMAMPDLIKIGGITGWLRAMALAEAASLPLSSHLFIEASAHVLAVSPTCHFLEHLDMAGAVMAEPAPLAGGMITARGPGLGMAWNEDAVARFLVA</sequence>
<dbReference type="InterPro" id="IPR046945">
    <property type="entry name" value="RHMD-like"/>
</dbReference>
<dbReference type="PROSITE" id="PS00908">
    <property type="entry name" value="MR_MLE_1"/>
    <property type="match status" value="1"/>
</dbReference>
<proteinExistence type="predicted"/>
<dbReference type="GO" id="GO:0016836">
    <property type="term" value="F:hydro-lyase activity"/>
    <property type="evidence" value="ECO:0007669"/>
    <property type="project" value="TreeGrafter"/>
</dbReference>
<evidence type="ECO:0000313" key="6">
    <source>
        <dbReference type="Proteomes" id="UP000321523"/>
    </source>
</evidence>
<keyword evidence="6" id="KW-1185">Reference proteome</keyword>
<dbReference type="RefSeq" id="WP_044434465.1">
    <property type="nucleotide sequence ID" value="NZ_BJYZ01000018.1"/>
</dbReference>
<protein>
    <submittedName>
        <fullName evidence="5">Mandelate racemase</fullName>
    </submittedName>
</protein>
<dbReference type="SUPFAM" id="SSF51604">
    <property type="entry name" value="Enolase C-terminal domain-like"/>
    <property type="match status" value="1"/>
</dbReference>
<name>A0A512DTS2_9PROT</name>
<evidence type="ECO:0000256" key="2">
    <source>
        <dbReference type="ARBA" id="ARBA00022723"/>
    </source>
</evidence>
<dbReference type="PROSITE" id="PS00909">
    <property type="entry name" value="MR_MLE_2"/>
    <property type="match status" value="1"/>
</dbReference>
<comment type="cofactor">
    <cofactor evidence="1">
        <name>Mg(2+)</name>
        <dbReference type="ChEBI" id="CHEBI:18420"/>
    </cofactor>
</comment>
<dbReference type="InterPro" id="IPR029065">
    <property type="entry name" value="Enolase_C-like"/>
</dbReference>
<dbReference type="InterPro" id="IPR029017">
    <property type="entry name" value="Enolase-like_N"/>
</dbReference>
<dbReference type="Gene3D" id="3.30.390.10">
    <property type="entry name" value="Enolase-like, N-terminal domain"/>
    <property type="match status" value="1"/>
</dbReference>
<accession>A0A512DTS2</accession>
<dbReference type="Gene3D" id="3.20.20.120">
    <property type="entry name" value="Enolase-like C-terminal domain"/>
    <property type="match status" value="1"/>
</dbReference>
<evidence type="ECO:0000256" key="3">
    <source>
        <dbReference type="ARBA" id="ARBA00022842"/>
    </source>
</evidence>
<dbReference type="SMART" id="SM00922">
    <property type="entry name" value="MR_MLE"/>
    <property type="match status" value="1"/>
</dbReference>
<dbReference type="SFLD" id="SFLDS00001">
    <property type="entry name" value="Enolase"/>
    <property type="match status" value="1"/>
</dbReference>
<keyword evidence="2" id="KW-0479">Metal-binding</keyword>
<organism evidence="5 6">
    <name type="scientific">Skermanella aerolata</name>
    <dbReference type="NCBI Taxonomy" id="393310"/>
    <lineage>
        <taxon>Bacteria</taxon>
        <taxon>Pseudomonadati</taxon>
        <taxon>Pseudomonadota</taxon>
        <taxon>Alphaproteobacteria</taxon>
        <taxon>Rhodospirillales</taxon>
        <taxon>Azospirillaceae</taxon>
        <taxon>Skermanella</taxon>
    </lineage>
</organism>
<dbReference type="GO" id="GO:0009063">
    <property type="term" value="P:amino acid catabolic process"/>
    <property type="evidence" value="ECO:0007669"/>
    <property type="project" value="InterPro"/>
</dbReference>
<dbReference type="OrthoDB" id="5290054at2"/>
<dbReference type="Pfam" id="PF02746">
    <property type="entry name" value="MR_MLE_N"/>
    <property type="match status" value="1"/>
</dbReference>
<evidence type="ECO:0000313" key="5">
    <source>
        <dbReference type="EMBL" id="GEO39869.1"/>
    </source>
</evidence>
<dbReference type="SUPFAM" id="SSF54826">
    <property type="entry name" value="Enolase N-terminal domain-like"/>
    <property type="match status" value="1"/>
</dbReference>
<evidence type="ECO:0000259" key="4">
    <source>
        <dbReference type="SMART" id="SM00922"/>
    </source>
</evidence>
<dbReference type="GO" id="GO:0016052">
    <property type="term" value="P:carbohydrate catabolic process"/>
    <property type="evidence" value="ECO:0007669"/>
    <property type="project" value="TreeGrafter"/>
</dbReference>
<dbReference type="PANTHER" id="PTHR13794:SF58">
    <property type="entry name" value="MITOCHONDRIAL ENOLASE SUPERFAMILY MEMBER 1"/>
    <property type="match status" value="1"/>
</dbReference>
<dbReference type="AlphaFoldDB" id="A0A512DTS2"/>